<dbReference type="GeneID" id="20238732"/>
<sequence>MSGQFSAEYIRSQPEFQFLACKERKEGKASINLNDLSLRIMERSDDKDTSKSEDTGSARSTPRSREFVLQSQPSPFRPVTSPDVNGSTRTSSRSSTPSFTLACPTGDKRRSTPRPQTAVPIFPHFLMRGYGLDDAKKENPDDEPRRLRRKSSNYDPTTDKTQQFLKGFSQASRTLMPLKRGLRRVEVHYSETNVHQNDSRIFADLIKNAHKANIICQENVDNLERRLLTKRTDLKKATTFYDIYPLPPSSIALPRSARIGARTVAAKKEERKKRIKKKDEKLKLGYEPRVWSLKSPTEEEYKNVVDCRYLRVSPKYQPELYGIKQVEYSERPKTVG</sequence>
<proteinExistence type="predicted"/>
<evidence type="ECO:0000313" key="3">
    <source>
        <dbReference type="Proteomes" id="UP000030746"/>
    </source>
</evidence>
<dbReference type="RefSeq" id="XP_009055703.1">
    <property type="nucleotide sequence ID" value="XM_009057455.1"/>
</dbReference>
<keyword evidence="3" id="KW-1185">Reference proteome</keyword>
<dbReference type="CTD" id="20238732"/>
<dbReference type="AlphaFoldDB" id="V4A9T0"/>
<dbReference type="OrthoDB" id="6115005at2759"/>
<reference evidence="2 3" key="1">
    <citation type="journal article" date="2013" name="Nature">
        <title>Insights into bilaterian evolution from three spiralian genomes.</title>
        <authorList>
            <person name="Simakov O."/>
            <person name="Marletaz F."/>
            <person name="Cho S.J."/>
            <person name="Edsinger-Gonzales E."/>
            <person name="Havlak P."/>
            <person name="Hellsten U."/>
            <person name="Kuo D.H."/>
            <person name="Larsson T."/>
            <person name="Lv J."/>
            <person name="Arendt D."/>
            <person name="Savage R."/>
            <person name="Osoegawa K."/>
            <person name="de Jong P."/>
            <person name="Grimwood J."/>
            <person name="Chapman J.A."/>
            <person name="Shapiro H."/>
            <person name="Aerts A."/>
            <person name="Otillar R.P."/>
            <person name="Terry A.Y."/>
            <person name="Boore J.L."/>
            <person name="Grigoriev I.V."/>
            <person name="Lindberg D.R."/>
            <person name="Seaver E.C."/>
            <person name="Weisblat D.A."/>
            <person name="Putnam N.H."/>
            <person name="Rokhsar D.S."/>
        </authorList>
    </citation>
    <scope>NUCLEOTIDE SEQUENCE [LARGE SCALE GENOMIC DNA]</scope>
</reference>
<dbReference type="EMBL" id="KB201891">
    <property type="protein sequence ID" value="ESO93502.1"/>
    <property type="molecule type" value="Genomic_DNA"/>
</dbReference>
<gene>
    <name evidence="2" type="ORF">LOTGIDRAFT_161604</name>
</gene>
<feature type="region of interest" description="Disordered" evidence="1">
    <location>
        <begin position="32"/>
        <end position="161"/>
    </location>
</feature>
<dbReference type="KEGG" id="lgi:LOTGIDRAFT_161604"/>
<accession>V4A9T0</accession>
<organism evidence="2 3">
    <name type="scientific">Lottia gigantea</name>
    <name type="common">Giant owl limpet</name>
    <dbReference type="NCBI Taxonomy" id="225164"/>
    <lineage>
        <taxon>Eukaryota</taxon>
        <taxon>Metazoa</taxon>
        <taxon>Spiralia</taxon>
        <taxon>Lophotrochozoa</taxon>
        <taxon>Mollusca</taxon>
        <taxon>Gastropoda</taxon>
        <taxon>Patellogastropoda</taxon>
        <taxon>Lottioidea</taxon>
        <taxon>Lottiidae</taxon>
        <taxon>Lottia</taxon>
    </lineage>
</organism>
<dbReference type="HOGENOM" id="CLU_827131_0_0_1"/>
<evidence type="ECO:0000313" key="2">
    <source>
        <dbReference type="EMBL" id="ESO93502.1"/>
    </source>
</evidence>
<feature type="compositionally biased region" description="Basic and acidic residues" evidence="1">
    <location>
        <begin position="131"/>
        <end position="145"/>
    </location>
</feature>
<name>V4A9T0_LOTGI</name>
<protein>
    <submittedName>
        <fullName evidence="2">Uncharacterized protein</fullName>
    </submittedName>
</protein>
<feature type="compositionally biased region" description="Basic and acidic residues" evidence="1">
    <location>
        <begin position="40"/>
        <end position="56"/>
    </location>
</feature>
<dbReference type="Proteomes" id="UP000030746">
    <property type="component" value="Unassembled WGS sequence"/>
</dbReference>
<feature type="compositionally biased region" description="Low complexity" evidence="1">
    <location>
        <begin position="87"/>
        <end position="100"/>
    </location>
</feature>
<dbReference type="OMA" id="HYTGINT"/>
<evidence type="ECO:0000256" key="1">
    <source>
        <dbReference type="SAM" id="MobiDB-lite"/>
    </source>
</evidence>